<dbReference type="PROSITE" id="PS51257">
    <property type="entry name" value="PROKAR_LIPOPROTEIN"/>
    <property type="match status" value="1"/>
</dbReference>
<sequence>MTTFKNSILSLACVLLAGCASSSNERAISIANKDLLNSFNPYILAKTNETKDAVTYQSMPAGDVWPSLAPIGSALVVDVFKEINKACNFKYSDLKETRMVYFDDKTSFSYEVWVFNDPLSQRDDKITAITVLLKPTPEIGGTDMDFRIPENCHAPKQTIFVFGK</sequence>
<dbReference type="EMBL" id="CP060705">
    <property type="protein sequence ID" value="QPH95635.1"/>
    <property type="molecule type" value="Genomic_DNA"/>
</dbReference>
<keyword evidence="1" id="KW-0732">Signal</keyword>
<gene>
    <name evidence="2" type="ORF">CVT08_09625</name>
</gene>
<evidence type="ECO:0008006" key="4">
    <source>
        <dbReference type="Google" id="ProtNLM"/>
    </source>
</evidence>
<evidence type="ECO:0000256" key="1">
    <source>
        <dbReference type="SAM" id="SignalP"/>
    </source>
</evidence>
<protein>
    <recommendedName>
        <fullName evidence="4">Lipoprotein</fullName>
    </recommendedName>
</protein>
<evidence type="ECO:0000313" key="2">
    <source>
        <dbReference type="EMBL" id="QPH95635.1"/>
    </source>
</evidence>
<accession>A0A7S9RPM6</accession>
<reference evidence="2 3" key="1">
    <citation type="journal article" date="2018" name="Emerg. Microbes Infect.">
        <title>Genomic analysis of oral Campylobacter concisus strains identified a potential bacterial molecular marker associated with active Crohn's disease.</title>
        <authorList>
            <person name="Liu F."/>
            <person name="Ma R."/>
            <person name="Tay C.Y.A."/>
            <person name="Octavia S."/>
            <person name="Lan R."/>
            <person name="Chung H.K.L."/>
            <person name="Riordan S.M."/>
            <person name="Grimm M.C."/>
            <person name="Leong R.W."/>
            <person name="Tanaka M.M."/>
            <person name="Connor S."/>
            <person name="Zhang L."/>
        </authorList>
    </citation>
    <scope>NUCLEOTIDE SEQUENCE [LARGE SCALE GENOMIC DNA]</scope>
    <source>
        <strain evidence="2 3">P13UCO-S1</strain>
    </source>
</reference>
<feature type="signal peptide" evidence="1">
    <location>
        <begin position="1"/>
        <end position="22"/>
    </location>
</feature>
<evidence type="ECO:0000313" key="3">
    <source>
        <dbReference type="Proteomes" id="UP000594707"/>
    </source>
</evidence>
<proteinExistence type="predicted"/>
<dbReference type="AlphaFoldDB" id="A0A7S9RPM6"/>
<name>A0A7S9RPM6_9BACT</name>
<dbReference type="RefSeq" id="WP_107856546.1">
    <property type="nucleotide sequence ID" value="NZ_CP060705.1"/>
</dbReference>
<feature type="chain" id="PRO_5032734010" description="Lipoprotein" evidence="1">
    <location>
        <begin position="23"/>
        <end position="164"/>
    </location>
</feature>
<organism evidence="2 3">
    <name type="scientific">Campylobacter concisus</name>
    <dbReference type="NCBI Taxonomy" id="199"/>
    <lineage>
        <taxon>Bacteria</taxon>
        <taxon>Pseudomonadati</taxon>
        <taxon>Campylobacterota</taxon>
        <taxon>Epsilonproteobacteria</taxon>
        <taxon>Campylobacterales</taxon>
        <taxon>Campylobacteraceae</taxon>
        <taxon>Campylobacter</taxon>
    </lineage>
</organism>
<dbReference type="Proteomes" id="UP000594707">
    <property type="component" value="Chromosome"/>
</dbReference>